<dbReference type="FunFam" id="1.50.10.10:FF:000028">
    <property type="entry name" value="Alpha-L-fucosidase 2"/>
    <property type="match status" value="1"/>
</dbReference>
<dbReference type="PANTHER" id="PTHR31084">
    <property type="entry name" value="ALPHA-L-FUCOSIDASE 2"/>
    <property type="match status" value="1"/>
</dbReference>
<dbReference type="Pfam" id="PF14498">
    <property type="entry name" value="Glyco_hyd_65N_2"/>
    <property type="match status" value="1"/>
</dbReference>
<dbReference type="PANTHER" id="PTHR31084:SF0">
    <property type="entry name" value="ALPHA-L-FUCOSIDASE 2"/>
    <property type="match status" value="1"/>
</dbReference>
<sequence length="851" mass="95239">MKNFAICTLLVLLGLKVSVYAQSKDPGLQLWYTKPAAAWEEALPLGNGRLGAMVFGGIGKERFQLNDNTLWSGSPEDGNNPNGPAVLPEVRQAVFEGKYEEAAKLWKKMQGPYSARYLPLGDLSLDFKLKDSATVSYKRMLDLNQALSTVVYKIAGITYTRESFISYPDKVLVIKISADRKKSIHLDAGLSSKLKYLIRESSGQELVLRGKAPKFVANRDYEKKQVEYDDWKGEGMNFEIHLKVLATGGIVKRAGEVLNINGADEVVLFVSSGTSFNGFDKSPGLEGKDPALEAGQNMLKAGVKDYQTLKTAHIKDYQRLFKRVTFNLPVNAEAMKLPVNERMIRLNKGASDNHLQMLYYQFGRYLMISASRKGGRPTNLQGIWNDMVQPPWGSNYTTNINTEMNYWLAENTNLSECHEPLFNFMKELAINGAKTARVNYNIQQGWVAHHNSDLWAKTSPPGGYDWDPKGMPRWSAWPMAGAWFSQHLWQHYQFTGDVQFLKKEAYPLMKGAAEFMFNWLVKDNSTVYYVTNPSTSPENTVKIEGKEYQLTKASTMDMSIIRELFSNTVKTAEILNTDPEFRGKLEKVIPLLYPYHIGRYGQLQEWFNDWDDPKDKHRHLSHLFGLYPGDQISPAKSPELAAAAKQSLIFRGDESTGWSMAWKINWWARLLEGNHAYKMILSGLNYIDPNQKKEQMSGGGAYPNLFDAHPPFQIDGNFGATAGITEMLLQSHNGDISLLPALPDAWPEGEIKGIKARGNFEVSLKWAKGKLSGAKILSNAGGICLLRSNTPVKVVEVKTITGGNNLLLNNVSSGKYEKAAGAGLQQINVPGKYLIRFDTQKGKTYTIVPAV</sequence>
<dbReference type="Gene3D" id="2.70.98.50">
    <property type="entry name" value="putative glycoside hydrolase family protein from bacillus halodurans"/>
    <property type="match status" value="1"/>
</dbReference>
<comment type="caution">
    <text evidence="5">The sequence shown here is derived from an EMBL/GenBank/DDBJ whole genome shotgun (WGS) entry which is preliminary data.</text>
</comment>
<feature type="domain" description="Glycosyl hydrolase family 95 N-terminal" evidence="2">
    <location>
        <begin position="30"/>
        <end position="277"/>
    </location>
</feature>
<dbReference type="GO" id="GO:0004560">
    <property type="term" value="F:alpha-L-fucosidase activity"/>
    <property type="evidence" value="ECO:0007669"/>
    <property type="project" value="InterPro"/>
</dbReference>
<protein>
    <submittedName>
        <fullName evidence="5">Alpha-L-fucosidase 2</fullName>
    </submittedName>
</protein>
<dbReference type="AlphaFoldDB" id="A0A318UBI0"/>
<dbReference type="InterPro" id="IPR013780">
    <property type="entry name" value="Glyco_hydro_b"/>
</dbReference>
<feature type="domain" description="Alpha fucosidase A-like C-terminal" evidence="3">
    <location>
        <begin position="730"/>
        <end position="810"/>
    </location>
</feature>
<dbReference type="GO" id="GO:0005975">
    <property type="term" value="P:carbohydrate metabolic process"/>
    <property type="evidence" value="ECO:0007669"/>
    <property type="project" value="InterPro"/>
</dbReference>
<proteinExistence type="predicted"/>
<dbReference type="InterPro" id="IPR012341">
    <property type="entry name" value="6hp_glycosidase-like_sf"/>
</dbReference>
<dbReference type="InterPro" id="IPR008928">
    <property type="entry name" value="6-hairpin_glycosidase_sf"/>
</dbReference>
<gene>
    <name evidence="5" type="ORF">B0O44_105140</name>
</gene>
<evidence type="ECO:0000313" key="5">
    <source>
        <dbReference type="EMBL" id="PYF72770.1"/>
    </source>
</evidence>
<dbReference type="RefSeq" id="WP_110832513.1">
    <property type="nucleotide sequence ID" value="NZ_QKLU01000005.1"/>
</dbReference>
<dbReference type="OrthoDB" id="9802600at2"/>
<organism evidence="5 6">
    <name type="scientific">Pedobacter nutrimenti</name>
    <dbReference type="NCBI Taxonomy" id="1241337"/>
    <lineage>
        <taxon>Bacteria</taxon>
        <taxon>Pseudomonadati</taxon>
        <taxon>Bacteroidota</taxon>
        <taxon>Sphingobacteriia</taxon>
        <taxon>Sphingobacteriales</taxon>
        <taxon>Sphingobacteriaceae</taxon>
        <taxon>Pedobacter</taxon>
    </lineage>
</organism>
<evidence type="ECO:0000313" key="6">
    <source>
        <dbReference type="Proteomes" id="UP000248198"/>
    </source>
</evidence>
<dbReference type="InterPro" id="IPR027414">
    <property type="entry name" value="GH95_N_dom"/>
</dbReference>
<dbReference type="InterPro" id="IPR016518">
    <property type="entry name" value="Alpha-L-fucosidase"/>
</dbReference>
<dbReference type="EMBL" id="QKLU01000005">
    <property type="protein sequence ID" value="PYF72770.1"/>
    <property type="molecule type" value="Genomic_DNA"/>
</dbReference>
<dbReference type="Proteomes" id="UP000248198">
    <property type="component" value="Unassembled WGS sequence"/>
</dbReference>
<dbReference type="Gene3D" id="2.60.40.1180">
    <property type="entry name" value="Golgi alpha-mannosidase II"/>
    <property type="match status" value="1"/>
</dbReference>
<evidence type="ECO:0000259" key="2">
    <source>
        <dbReference type="Pfam" id="PF14498"/>
    </source>
</evidence>
<feature type="domain" description="Glycosyl hydrolase family 95 catalytic" evidence="4">
    <location>
        <begin position="306"/>
        <end position="728"/>
    </location>
</feature>
<reference evidence="5 6" key="1">
    <citation type="submission" date="2018-06" db="EMBL/GenBank/DDBJ databases">
        <title>Genomic Encyclopedia of Archaeal and Bacterial Type Strains, Phase II (KMG-II): from individual species to whole genera.</title>
        <authorList>
            <person name="Goeker M."/>
        </authorList>
    </citation>
    <scope>NUCLEOTIDE SEQUENCE [LARGE SCALE GENOMIC DNA]</scope>
    <source>
        <strain evidence="5 6">DSM 27372</strain>
    </source>
</reference>
<dbReference type="PIRSF" id="PIRSF007663">
    <property type="entry name" value="UCP007663"/>
    <property type="match status" value="1"/>
</dbReference>
<dbReference type="SUPFAM" id="SSF48208">
    <property type="entry name" value="Six-hairpin glycosidases"/>
    <property type="match status" value="1"/>
</dbReference>
<evidence type="ECO:0000259" key="4">
    <source>
        <dbReference type="Pfam" id="PF22124"/>
    </source>
</evidence>
<evidence type="ECO:0000259" key="3">
    <source>
        <dbReference type="Pfam" id="PF21307"/>
    </source>
</evidence>
<accession>A0A318UBI0</accession>
<dbReference type="InterPro" id="IPR049053">
    <property type="entry name" value="AFCA-like_C"/>
</dbReference>
<dbReference type="InterPro" id="IPR054363">
    <property type="entry name" value="GH95_cat"/>
</dbReference>
<feature type="signal peptide" evidence="1">
    <location>
        <begin position="1"/>
        <end position="23"/>
    </location>
</feature>
<keyword evidence="6" id="KW-1185">Reference proteome</keyword>
<name>A0A318UBI0_9SPHI</name>
<dbReference type="Gene3D" id="1.50.10.10">
    <property type="match status" value="1"/>
</dbReference>
<dbReference type="Pfam" id="PF22124">
    <property type="entry name" value="Glyco_hydro_95_cat"/>
    <property type="match status" value="1"/>
</dbReference>
<evidence type="ECO:0000256" key="1">
    <source>
        <dbReference type="SAM" id="SignalP"/>
    </source>
</evidence>
<feature type="chain" id="PRO_5016418484" evidence="1">
    <location>
        <begin position="24"/>
        <end position="851"/>
    </location>
</feature>
<dbReference type="Pfam" id="PF21307">
    <property type="entry name" value="Glyco_hydro_95_C"/>
    <property type="match status" value="1"/>
</dbReference>
<keyword evidence="1" id="KW-0732">Signal</keyword>